<protein>
    <submittedName>
        <fullName evidence="1">DNA alkylation repair protein</fullName>
    </submittedName>
</protein>
<dbReference type="SUPFAM" id="SSF48371">
    <property type="entry name" value="ARM repeat"/>
    <property type="match status" value="1"/>
</dbReference>
<dbReference type="OrthoDB" id="9801369at2"/>
<organism evidence="1 2">
    <name type="scientific">Domibacillus mangrovi</name>
    <dbReference type="NCBI Taxonomy" id="1714354"/>
    <lineage>
        <taxon>Bacteria</taxon>
        <taxon>Bacillati</taxon>
        <taxon>Bacillota</taxon>
        <taxon>Bacilli</taxon>
        <taxon>Bacillales</taxon>
        <taxon>Bacillaceae</taxon>
        <taxon>Domibacillus</taxon>
    </lineage>
</organism>
<evidence type="ECO:0000313" key="1">
    <source>
        <dbReference type="EMBL" id="OKL37496.1"/>
    </source>
</evidence>
<comment type="caution">
    <text evidence="1">The sequence shown here is derived from an EMBL/GenBank/DDBJ whole genome shotgun (WGS) entry which is preliminary data.</text>
</comment>
<gene>
    <name evidence="1" type="ORF">BLL40_04080</name>
</gene>
<dbReference type="STRING" id="1714354.BLL40_04080"/>
<sequence length="236" mass="27171">MTYEDVMDKLERFGTDQTKKTYLRHGAKEPFFGVKVGDLKKHFVKEVKKDQQLVYDLYASGNSDAMYLAGLTVKPKEMTKERLNEWVQGAYWYMISEYTVAQVAADSLFAVELAREWMRADEEMIAVAGWSTYSNYLSITLDEEVDFDEIGKLLEQVEETIHSERNRVRYVMNNFVICVGTYCKPMHERAKEVAEAIGKVHVDVGNTACKVPLATDYIKKVENRNTIGEKRKTCIC</sequence>
<dbReference type="InterPro" id="IPR014825">
    <property type="entry name" value="DNA_alkylation"/>
</dbReference>
<dbReference type="CDD" id="cd06561">
    <property type="entry name" value="AlkD_like"/>
    <property type="match status" value="1"/>
</dbReference>
<dbReference type="RefSeq" id="WP_073710649.1">
    <property type="nucleotide sequence ID" value="NZ_MRWQ01000004.1"/>
</dbReference>
<name>A0A1Q5P5G5_9BACI</name>
<proteinExistence type="predicted"/>
<dbReference type="PANTHER" id="PTHR41291:SF1">
    <property type="entry name" value="DNA ALKYLATION REPAIR PROTEIN"/>
    <property type="match status" value="1"/>
</dbReference>
<dbReference type="EMBL" id="MRWQ01000004">
    <property type="protein sequence ID" value="OKL37496.1"/>
    <property type="molecule type" value="Genomic_DNA"/>
</dbReference>
<dbReference type="Proteomes" id="UP000186524">
    <property type="component" value="Unassembled WGS sequence"/>
</dbReference>
<dbReference type="Pfam" id="PF08713">
    <property type="entry name" value="DNA_alkylation"/>
    <property type="match status" value="1"/>
</dbReference>
<accession>A0A1Q5P5G5</accession>
<dbReference type="PANTHER" id="PTHR41291">
    <property type="entry name" value="DNA ALKYLATION REPAIR PROTEIN"/>
    <property type="match status" value="1"/>
</dbReference>
<evidence type="ECO:0000313" key="2">
    <source>
        <dbReference type="Proteomes" id="UP000186524"/>
    </source>
</evidence>
<keyword evidence="2" id="KW-1185">Reference proteome</keyword>
<reference evidence="1 2" key="1">
    <citation type="submission" date="2016-12" db="EMBL/GenBank/DDBJ databases">
        <title>Domibacillus sp. SAOS 44 whole genome sequencing.</title>
        <authorList>
            <person name="Verma A."/>
            <person name="Krishnamurthi S."/>
        </authorList>
    </citation>
    <scope>NUCLEOTIDE SEQUENCE [LARGE SCALE GENOMIC DNA]</scope>
    <source>
        <strain evidence="1 2">SAOS 44</strain>
    </source>
</reference>
<dbReference type="InterPro" id="IPR016024">
    <property type="entry name" value="ARM-type_fold"/>
</dbReference>
<dbReference type="AlphaFoldDB" id="A0A1Q5P5G5"/>